<keyword evidence="1" id="KW-0732">Signal</keyword>
<gene>
    <name evidence="2" type="ORF">CGZ75_11345</name>
</gene>
<dbReference type="EMBL" id="NMUQ01000001">
    <property type="protein sequence ID" value="OXM17176.1"/>
    <property type="molecule type" value="Genomic_DNA"/>
</dbReference>
<organism evidence="2 3">
    <name type="scientific">Paenibacillus herberti</name>
    <dbReference type="NCBI Taxonomy" id="1619309"/>
    <lineage>
        <taxon>Bacteria</taxon>
        <taxon>Bacillati</taxon>
        <taxon>Bacillota</taxon>
        <taxon>Bacilli</taxon>
        <taxon>Bacillales</taxon>
        <taxon>Paenibacillaceae</taxon>
        <taxon>Paenibacillus</taxon>
    </lineage>
</organism>
<comment type="caution">
    <text evidence="2">The sequence shown here is derived from an EMBL/GenBank/DDBJ whole genome shotgun (WGS) entry which is preliminary data.</text>
</comment>
<sequence length="131" mass="14057">MIRSLSRRLPLFTLAALILLVTAACGGGAAPVSDGPTAAVETTAEPTQEVVIKATNYEFDQKTYTVKKSDALNIKLESDGIHGIRINNTSVQMKPGEEKVYSFSLAGEYQIECSIPCGSGHERMKAVLKVV</sequence>
<dbReference type="Proteomes" id="UP000215145">
    <property type="component" value="Unassembled WGS sequence"/>
</dbReference>
<dbReference type="OrthoDB" id="279535at2"/>
<proteinExistence type="predicted"/>
<dbReference type="InterPro" id="IPR008972">
    <property type="entry name" value="Cupredoxin"/>
</dbReference>
<dbReference type="PROSITE" id="PS51257">
    <property type="entry name" value="PROKAR_LIPOPROTEIN"/>
    <property type="match status" value="1"/>
</dbReference>
<protein>
    <submittedName>
        <fullName evidence="2">Cytochrome C oxidase subunit II</fullName>
    </submittedName>
</protein>
<dbReference type="Gene3D" id="2.60.40.420">
    <property type="entry name" value="Cupredoxins - blue copper proteins"/>
    <property type="match status" value="1"/>
</dbReference>
<feature type="signal peptide" evidence="1">
    <location>
        <begin position="1"/>
        <end position="29"/>
    </location>
</feature>
<accession>A0A229P4H8</accession>
<evidence type="ECO:0000256" key="1">
    <source>
        <dbReference type="SAM" id="SignalP"/>
    </source>
</evidence>
<dbReference type="SUPFAM" id="SSF49503">
    <property type="entry name" value="Cupredoxins"/>
    <property type="match status" value="1"/>
</dbReference>
<feature type="chain" id="PRO_5013099126" evidence="1">
    <location>
        <begin position="30"/>
        <end position="131"/>
    </location>
</feature>
<name>A0A229P4H8_9BACL</name>
<evidence type="ECO:0000313" key="3">
    <source>
        <dbReference type="Proteomes" id="UP000215145"/>
    </source>
</evidence>
<dbReference type="AlphaFoldDB" id="A0A229P4H8"/>
<reference evidence="2 3" key="1">
    <citation type="submission" date="2017-07" db="EMBL/GenBank/DDBJ databases">
        <title>Paenibacillus herberti R33 genome sequencing and assembly.</title>
        <authorList>
            <person name="Su W."/>
        </authorList>
    </citation>
    <scope>NUCLEOTIDE SEQUENCE [LARGE SCALE GENOMIC DNA]</scope>
    <source>
        <strain evidence="2 3">R33</strain>
    </source>
</reference>
<keyword evidence="3" id="KW-1185">Reference proteome</keyword>
<dbReference type="RefSeq" id="WP_089524253.1">
    <property type="nucleotide sequence ID" value="NZ_NMUQ01000001.1"/>
</dbReference>
<evidence type="ECO:0000313" key="2">
    <source>
        <dbReference type="EMBL" id="OXM17176.1"/>
    </source>
</evidence>